<name>A0ABD3IM16_9MARC</name>
<evidence type="ECO:0000256" key="4">
    <source>
        <dbReference type="ARBA" id="ARBA00022807"/>
    </source>
</evidence>
<dbReference type="Proteomes" id="UP001633002">
    <property type="component" value="Unassembled WGS sequence"/>
</dbReference>
<dbReference type="PROSITE" id="PS50600">
    <property type="entry name" value="ULP_PROTEASE"/>
    <property type="match status" value="1"/>
</dbReference>
<dbReference type="GO" id="GO:0006508">
    <property type="term" value="P:proteolysis"/>
    <property type="evidence" value="ECO:0007669"/>
    <property type="project" value="UniProtKB-KW"/>
</dbReference>
<dbReference type="PANTHER" id="PTHR46915">
    <property type="entry name" value="UBIQUITIN-LIKE PROTEASE 4-RELATED"/>
    <property type="match status" value="1"/>
</dbReference>
<dbReference type="GO" id="GO:0008234">
    <property type="term" value="F:cysteine-type peptidase activity"/>
    <property type="evidence" value="ECO:0007669"/>
    <property type="project" value="UniProtKB-KW"/>
</dbReference>
<dbReference type="EMBL" id="JBJQOH010000001">
    <property type="protein sequence ID" value="KAL3702559.1"/>
    <property type="molecule type" value="Genomic_DNA"/>
</dbReference>
<evidence type="ECO:0000256" key="1">
    <source>
        <dbReference type="ARBA" id="ARBA00005234"/>
    </source>
</evidence>
<dbReference type="PANTHER" id="PTHR46915:SF2">
    <property type="entry name" value="UBIQUITIN-LIKE PROTEASE 4"/>
    <property type="match status" value="1"/>
</dbReference>
<dbReference type="AlphaFoldDB" id="A0ABD3IM16"/>
<keyword evidence="3" id="KW-0378">Hydrolase</keyword>
<dbReference type="SUPFAM" id="SSF54001">
    <property type="entry name" value="Cysteine proteinases"/>
    <property type="match status" value="1"/>
</dbReference>
<proteinExistence type="inferred from homology"/>
<comment type="similarity">
    <text evidence="1">Belongs to the peptidase C48 family.</text>
</comment>
<sequence>MADIRYIVVPIHGDSHWSVVLVHINDARDASVIYHMDSIKTFHDYAQIGGLLNMWLERGLKLNMTTTIVATSITQQTSTFDCGVHVLYIITKLIKAEKDGKLLEYLEKGGLPIERGTA</sequence>
<evidence type="ECO:0000259" key="5">
    <source>
        <dbReference type="PROSITE" id="PS50600"/>
    </source>
</evidence>
<evidence type="ECO:0000313" key="7">
    <source>
        <dbReference type="Proteomes" id="UP001633002"/>
    </source>
</evidence>
<keyword evidence="2" id="KW-0645">Protease</keyword>
<evidence type="ECO:0000313" key="6">
    <source>
        <dbReference type="EMBL" id="KAL3702559.1"/>
    </source>
</evidence>
<reference evidence="6 7" key="1">
    <citation type="submission" date="2024-09" db="EMBL/GenBank/DDBJ databases">
        <title>Chromosome-scale assembly of Riccia sorocarpa.</title>
        <authorList>
            <person name="Paukszto L."/>
        </authorList>
    </citation>
    <scope>NUCLEOTIDE SEQUENCE [LARGE SCALE GENOMIC DNA]</scope>
    <source>
        <strain evidence="6">LP-2024</strain>
        <tissue evidence="6">Aerial parts of the thallus</tissue>
    </source>
</reference>
<gene>
    <name evidence="6" type="ORF">R1sor_020581</name>
</gene>
<protein>
    <recommendedName>
        <fullName evidence="5">Ubiquitin-like protease family profile domain-containing protein</fullName>
    </recommendedName>
</protein>
<keyword evidence="7" id="KW-1185">Reference proteome</keyword>
<keyword evidence="4" id="KW-0788">Thiol protease</keyword>
<feature type="domain" description="Ubiquitin-like protease family profile" evidence="5">
    <location>
        <begin position="1"/>
        <end position="93"/>
    </location>
</feature>
<dbReference type="InterPro" id="IPR038765">
    <property type="entry name" value="Papain-like_cys_pep_sf"/>
</dbReference>
<dbReference type="Pfam" id="PF02902">
    <property type="entry name" value="Peptidase_C48"/>
    <property type="match status" value="1"/>
</dbReference>
<accession>A0ABD3IM16</accession>
<organism evidence="6 7">
    <name type="scientific">Riccia sorocarpa</name>
    <dbReference type="NCBI Taxonomy" id="122646"/>
    <lineage>
        <taxon>Eukaryota</taxon>
        <taxon>Viridiplantae</taxon>
        <taxon>Streptophyta</taxon>
        <taxon>Embryophyta</taxon>
        <taxon>Marchantiophyta</taxon>
        <taxon>Marchantiopsida</taxon>
        <taxon>Marchantiidae</taxon>
        <taxon>Marchantiales</taxon>
        <taxon>Ricciaceae</taxon>
        <taxon>Riccia</taxon>
    </lineage>
</organism>
<dbReference type="GO" id="GO:0016926">
    <property type="term" value="P:protein desumoylation"/>
    <property type="evidence" value="ECO:0007669"/>
    <property type="project" value="UniProtKB-ARBA"/>
</dbReference>
<evidence type="ECO:0000256" key="2">
    <source>
        <dbReference type="ARBA" id="ARBA00022670"/>
    </source>
</evidence>
<evidence type="ECO:0000256" key="3">
    <source>
        <dbReference type="ARBA" id="ARBA00022801"/>
    </source>
</evidence>
<dbReference type="Gene3D" id="3.40.395.10">
    <property type="entry name" value="Adenoviral Proteinase, Chain A"/>
    <property type="match status" value="1"/>
</dbReference>
<dbReference type="InterPro" id="IPR003653">
    <property type="entry name" value="Peptidase_C48_C"/>
</dbReference>
<comment type="caution">
    <text evidence="6">The sequence shown here is derived from an EMBL/GenBank/DDBJ whole genome shotgun (WGS) entry which is preliminary data.</text>
</comment>